<evidence type="ECO:0000313" key="6">
    <source>
        <dbReference type="EMBL" id="MDT8901533.1"/>
    </source>
</evidence>
<dbReference type="InterPro" id="IPR000962">
    <property type="entry name" value="Znf_DskA_TraR"/>
</dbReference>
<evidence type="ECO:0000313" key="7">
    <source>
        <dbReference type="Proteomes" id="UP001254848"/>
    </source>
</evidence>
<dbReference type="EMBL" id="JAUOZS010000001">
    <property type="protein sequence ID" value="MDT8901533.1"/>
    <property type="molecule type" value="Genomic_DNA"/>
</dbReference>
<dbReference type="InterPro" id="IPR037187">
    <property type="entry name" value="DnaK_N"/>
</dbReference>
<feature type="domain" description="Zinc finger DksA/TraR C4-type" evidence="5">
    <location>
        <begin position="84"/>
        <end position="115"/>
    </location>
</feature>
<accession>A0ABU3NZ23</accession>
<reference evidence="6 7" key="1">
    <citation type="submission" date="2023-07" db="EMBL/GenBank/DDBJ databases">
        <title>The novel representative of Negativicutes class, Anaeroselena agilis gen. nov. sp. nov.</title>
        <authorList>
            <person name="Prokofeva M.I."/>
            <person name="Elcheninov A.G."/>
            <person name="Klyukina A."/>
            <person name="Kublanov I.V."/>
            <person name="Frolov E.N."/>
            <person name="Podosokorskaya O.A."/>
        </authorList>
    </citation>
    <scope>NUCLEOTIDE SEQUENCE [LARGE SCALE GENOMIC DNA]</scope>
    <source>
        <strain evidence="6 7">4137-cl</strain>
    </source>
</reference>
<dbReference type="Pfam" id="PF01258">
    <property type="entry name" value="zf-dskA_traR"/>
    <property type="match status" value="1"/>
</dbReference>
<proteinExistence type="predicted"/>
<name>A0ABU3NZ23_9FIRM</name>
<dbReference type="Proteomes" id="UP001254848">
    <property type="component" value="Unassembled WGS sequence"/>
</dbReference>
<dbReference type="PANTHER" id="PTHR33823:SF4">
    <property type="entry name" value="GENERAL STRESS PROTEIN 16O"/>
    <property type="match status" value="1"/>
</dbReference>
<protein>
    <submittedName>
        <fullName evidence="6">TraR/DksA C4-type zinc finger protein</fullName>
    </submittedName>
</protein>
<keyword evidence="3" id="KW-0862">Zinc</keyword>
<organism evidence="6 7">
    <name type="scientific">Anaeroselena agilis</name>
    <dbReference type="NCBI Taxonomy" id="3063788"/>
    <lineage>
        <taxon>Bacteria</taxon>
        <taxon>Bacillati</taxon>
        <taxon>Bacillota</taxon>
        <taxon>Negativicutes</taxon>
        <taxon>Acetonemataceae</taxon>
        <taxon>Anaeroselena</taxon>
    </lineage>
</organism>
<dbReference type="SUPFAM" id="SSF109635">
    <property type="entry name" value="DnaK suppressor protein DksA, alpha-hairpin domain"/>
    <property type="match status" value="1"/>
</dbReference>
<dbReference type="PROSITE" id="PS51128">
    <property type="entry name" value="ZF_DKSA_2"/>
    <property type="match status" value="1"/>
</dbReference>
<sequence>MDRQMLAHFREDLEDTRKRLLLAIARMEEAGIGDTASVSPGGPPVCATHPADAGVAVFERAVLRENACVLLAEVEAALERLAGGAFGVCGRCGREIDADRLEELPWETRCVACRRPG</sequence>
<evidence type="ECO:0000256" key="4">
    <source>
        <dbReference type="PROSITE-ProRule" id="PRU00510"/>
    </source>
</evidence>
<feature type="zinc finger region" description="dksA C4-type" evidence="4">
    <location>
        <begin position="89"/>
        <end position="113"/>
    </location>
</feature>
<keyword evidence="2" id="KW-0863">Zinc-finger</keyword>
<keyword evidence="7" id="KW-1185">Reference proteome</keyword>
<keyword evidence="1" id="KW-0479">Metal-binding</keyword>
<dbReference type="SUPFAM" id="SSF57716">
    <property type="entry name" value="Glucocorticoid receptor-like (DNA-binding domain)"/>
    <property type="match status" value="1"/>
</dbReference>
<dbReference type="Gene3D" id="1.20.120.910">
    <property type="entry name" value="DksA, coiled-coil domain"/>
    <property type="match status" value="1"/>
</dbReference>
<evidence type="ECO:0000256" key="2">
    <source>
        <dbReference type="ARBA" id="ARBA00022771"/>
    </source>
</evidence>
<evidence type="ECO:0000256" key="1">
    <source>
        <dbReference type="ARBA" id="ARBA00022723"/>
    </source>
</evidence>
<evidence type="ECO:0000259" key="5">
    <source>
        <dbReference type="Pfam" id="PF01258"/>
    </source>
</evidence>
<dbReference type="RefSeq" id="WP_413780041.1">
    <property type="nucleotide sequence ID" value="NZ_JAUOZS010000001.1"/>
</dbReference>
<comment type="caution">
    <text evidence="6">The sequence shown here is derived from an EMBL/GenBank/DDBJ whole genome shotgun (WGS) entry which is preliminary data.</text>
</comment>
<gene>
    <name evidence="6" type="ORF">Q4T40_09795</name>
</gene>
<dbReference type="PANTHER" id="PTHR33823">
    <property type="entry name" value="RNA POLYMERASE-BINDING TRANSCRIPTION FACTOR DKSA-RELATED"/>
    <property type="match status" value="1"/>
</dbReference>
<evidence type="ECO:0000256" key="3">
    <source>
        <dbReference type="ARBA" id="ARBA00022833"/>
    </source>
</evidence>